<dbReference type="InterPro" id="IPR023213">
    <property type="entry name" value="CAT-like_dom_sf"/>
</dbReference>
<dbReference type="PANTHER" id="PTHR45398">
    <property type="match status" value="1"/>
</dbReference>
<dbReference type="SUPFAM" id="SSF52777">
    <property type="entry name" value="CoA-dependent acyltransferases"/>
    <property type="match status" value="2"/>
</dbReference>
<name>A0ABV3WHY5_9BURK</name>
<sequence length="638" mass="69142">IVQGPVWRVGHFETPDETRVLIAIHHLSVDGVSWRVLLEELQSAYEQAERAEPIQLPAPSMPWRAWVRALHQYAESSERVAELAWWQTILDAPALQAGPLFQALAPEPQPQKTLLKKLSPELTVSLVREAPRAYRMRVDEVLLAALARAVGDRVSRDEVLIELEGHGREDVIDGVDLSRTVGWFTTQYPLALPRGTHAGDALLRVRERLAAVPLRGLGWGLLACCADAASRSALRALPTPEIAFNYLGRFDQTFDRTSRFGFATEASGDAIAPRAKLPDRALDINVWIAGDSLALNWGYAPQFISDALAEQLFASFESAVGDLVAHLRTATPEAEAPTRRRPVPEPLERLARHDAVAASWTARAVYEASLPAPSADALAAWFGRRRPQAAHARALAAPSAAVPLNALGAPATLFCLHPGYGMVGEYRTLAQALNGRVSLIAIQAPALRGEPWQGNTFEALAAHYADCIETLQPHGNYALLGWSFGGRLAIAIADHAERRGKGVSFVGIVDTATHREEGAGSADANRVAADDTAPASALALLEEAQPSLLGDALAADALHASLMARHALPRIGCDLHVWRALRVGDSRRRMAWAEHTRGRLHQFDVDASHSSIVHHPLLAMQLAQCFGEALPQGREGEG</sequence>
<gene>
    <name evidence="3" type="ORF">AB3X84_22895</name>
</gene>
<feature type="domain" description="Thioesterase" evidence="2">
    <location>
        <begin position="412"/>
        <end position="522"/>
    </location>
</feature>
<dbReference type="EMBL" id="JBFPKE010000009">
    <property type="protein sequence ID" value="MEX3752846.1"/>
    <property type="molecule type" value="Genomic_DNA"/>
</dbReference>
<proteinExistence type="predicted"/>
<evidence type="ECO:0000313" key="4">
    <source>
        <dbReference type="Proteomes" id="UP001558535"/>
    </source>
</evidence>
<dbReference type="InterPro" id="IPR001031">
    <property type="entry name" value="Thioesterase"/>
</dbReference>
<dbReference type="Gene3D" id="3.30.559.10">
    <property type="entry name" value="Chloramphenicol acetyltransferase-like domain"/>
    <property type="match status" value="1"/>
</dbReference>
<dbReference type="Proteomes" id="UP001558535">
    <property type="component" value="Unassembled WGS sequence"/>
</dbReference>
<evidence type="ECO:0000259" key="2">
    <source>
        <dbReference type="Pfam" id="PF00975"/>
    </source>
</evidence>
<dbReference type="Pfam" id="PF00975">
    <property type="entry name" value="Thioesterase"/>
    <property type="match status" value="1"/>
</dbReference>
<dbReference type="NCBIfam" id="TIGR01720">
    <property type="entry name" value="NRPS-para261"/>
    <property type="match status" value="1"/>
</dbReference>
<comment type="caution">
    <text evidence="3">The sequence shown here is derived from an EMBL/GenBank/DDBJ whole genome shotgun (WGS) entry which is preliminary data.</text>
</comment>
<organism evidence="3 4">
    <name type="scientific">Paraburkholderia phenoliruptrix</name>
    <dbReference type="NCBI Taxonomy" id="252970"/>
    <lineage>
        <taxon>Bacteria</taxon>
        <taxon>Pseudomonadati</taxon>
        <taxon>Pseudomonadota</taxon>
        <taxon>Betaproteobacteria</taxon>
        <taxon>Burkholderiales</taxon>
        <taxon>Burkholderiaceae</taxon>
        <taxon>Paraburkholderia</taxon>
    </lineage>
</organism>
<evidence type="ECO:0000259" key="1">
    <source>
        <dbReference type="Pfam" id="PF00668"/>
    </source>
</evidence>
<dbReference type="Pfam" id="PF00668">
    <property type="entry name" value="Condensation"/>
    <property type="match status" value="1"/>
</dbReference>
<dbReference type="InterPro" id="IPR001242">
    <property type="entry name" value="Condensation_dom"/>
</dbReference>
<dbReference type="Gene3D" id="3.30.559.30">
    <property type="entry name" value="Nonribosomal peptide synthetase, condensation domain"/>
    <property type="match status" value="1"/>
</dbReference>
<dbReference type="PANTHER" id="PTHR45398:SF1">
    <property type="entry name" value="ENZYME, PUTATIVE (JCVI)-RELATED"/>
    <property type="match status" value="1"/>
</dbReference>
<feature type="non-terminal residue" evidence="3">
    <location>
        <position position="1"/>
    </location>
</feature>
<dbReference type="InterPro" id="IPR010060">
    <property type="entry name" value="NRPS_synth"/>
</dbReference>
<accession>A0ABV3WHY5</accession>
<protein>
    <submittedName>
        <fullName evidence="3">Condensation domain-containing protein</fullName>
    </submittedName>
</protein>
<dbReference type="SUPFAM" id="SSF53474">
    <property type="entry name" value="alpha/beta-Hydrolases"/>
    <property type="match status" value="1"/>
</dbReference>
<dbReference type="InterPro" id="IPR029058">
    <property type="entry name" value="AB_hydrolase_fold"/>
</dbReference>
<reference evidence="3 4" key="1">
    <citation type="submission" date="2024-07" db="EMBL/GenBank/DDBJ databases">
        <title>A survey of Mimosa microsymbionts across Brazilian biomes reveals a high diversity of Paraburkholderia nodulating endemic species, but also that Cupriavidus is common as a symbiont of widespread species.</title>
        <authorList>
            <person name="Rouws L."/>
            <person name="Barauna A."/>
            <person name="Beukes C."/>
            <person name="Rouws J.R.C."/>
            <person name="De Faria S.M."/>
            <person name="Gross E."/>
            <person name="Bueno Dos Reis Junior F."/>
            <person name="Simon M.F."/>
            <person name="Maluk M."/>
            <person name="Odee D.W."/>
            <person name="Kenicer G."/>
            <person name="Young J.P.W."/>
            <person name="Reis V.M."/>
            <person name="Zilli J."/>
            <person name="James E.K."/>
        </authorList>
    </citation>
    <scope>NUCLEOTIDE SEQUENCE [LARGE SCALE GENOMIC DNA]</scope>
    <source>
        <strain evidence="3 4">BR14375</strain>
    </source>
</reference>
<dbReference type="Gene3D" id="3.40.50.1820">
    <property type="entry name" value="alpha/beta hydrolase"/>
    <property type="match status" value="1"/>
</dbReference>
<dbReference type="RefSeq" id="WP_368608451.1">
    <property type="nucleotide sequence ID" value="NZ_JBFPKB010000008.1"/>
</dbReference>
<keyword evidence="4" id="KW-1185">Reference proteome</keyword>
<feature type="domain" description="Condensation" evidence="1">
    <location>
        <begin position="3"/>
        <end position="329"/>
    </location>
</feature>
<evidence type="ECO:0000313" key="3">
    <source>
        <dbReference type="EMBL" id="MEX3752846.1"/>
    </source>
</evidence>